<dbReference type="AlphaFoldDB" id="A0A645EW81"/>
<dbReference type="EMBL" id="VSSQ01051602">
    <property type="protein sequence ID" value="MPN05690.1"/>
    <property type="molecule type" value="Genomic_DNA"/>
</dbReference>
<accession>A0A645EW81</accession>
<protein>
    <submittedName>
        <fullName evidence="1">Uncharacterized protein</fullName>
    </submittedName>
</protein>
<reference evidence="1" key="1">
    <citation type="submission" date="2019-08" db="EMBL/GenBank/DDBJ databases">
        <authorList>
            <person name="Kucharzyk K."/>
            <person name="Murdoch R.W."/>
            <person name="Higgins S."/>
            <person name="Loffler F."/>
        </authorList>
    </citation>
    <scope>NUCLEOTIDE SEQUENCE</scope>
</reference>
<comment type="caution">
    <text evidence="1">The sequence shown here is derived from an EMBL/GenBank/DDBJ whole genome shotgun (WGS) entry which is preliminary data.</text>
</comment>
<name>A0A645EW81_9ZZZZ</name>
<gene>
    <name evidence="1" type="ORF">SDC9_152943</name>
</gene>
<evidence type="ECO:0000313" key="1">
    <source>
        <dbReference type="EMBL" id="MPN05690.1"/>
    </source>
</evidence>
<sequence>MVLDGRQGMKSFLRRDVLADILDAEDVGKISSLVGFVEHFFIFREADRKRFFRFHQSCDQAGIDTARKEGACLHITDFVGTDGICHCRFDFFHIALQSAIFGMEFFVPIFDRMDIVAFQHHIMRRFQFVDAFEEGFAHRRVLQRQIRAQSIFVHFFDESRVSQK</sequence>
<organism evidence="1">
    <name type="scientific">bioreactor metagenome</name>
    <dbReference type="NCBI Taxonomy" id="1076179"/>
    <lineage>
        <taxon>unclassified sequences</taxon>
        <taxon>metagenomes</taxon>
        <taxon>ecological metagenomes</taxon>
    </lineage>
</organism>
<proteinExistence type="predicted"/>